<proteinExistence type="predicted"/>
<evidence type="ECO:0000313" key="2">
    <source>
        <dbReference type="Proteomes" id="UP000295252"/>
    </source>
</evidence>
<dbReference type="AlphaFoldDB" id="A0A068UH87"/>
<sequence length="77" mass="8750">MPFIKEVKPQAPMPLHPPFMKCNGSTQTWPTKLHASSKNWKFRITNGKLALGIPISVQNLYPYTNAKTRVVKRISNT</sequence>
<dbReference type="InParanoid" id="A0A068UH87"/>
<dbReference type="EMBL" id="HG739110">
    <property type="protein sequence ID" value="CDP07569.1"/>
    <property type="molecule type" value="Genomic_DNA"/>
</dbReference>
<gene>
    <name evidence="1" type="ORF">GSCOC_T00024863001</name>
</gene>
<dbReference type="Gramene" id="CDP07569">
    <property type="protein sequence ID" value="CDP07569"/>
    <property type="gene ID" value="GSCOC_T00024863001"/>
</dbReference>
<reference evidence="2" key="1">
    <citation type="journal article" date="2014" name="Science">
        <title>The coffee genome provides insight into the convergent evolution of caffeine biosynthesis.</title>
        <authorList>
            <person name="Denoeud F."/>
            <person name="Carretero-Paulet L."/>
            <person name="Dereeper A."/>
            <person name="Droc G."/>
            <person name="Guyot R."/>
            <person name="Pietrella M."/>
            <person name="Zheng C."/>
            <person name="Alberti A."/>
            <person name="Anthony F."/>
            <person name="Aprea G."/>
            <person name="Aury J.M."/>
            <person name="Bento P."/>
            <person name="Bernard M."/>
            <person name="Bocs S."/>
            <person name="Campa C."/>
            <person name="Cenci A."/>
            <person name="Combes M.C."/>
            <person name="Crouzillat D."/>
            <person name="Da Silva C."/>
            <person name="Daddiego L."/>
            <person name="De Bellis F."/>
            <person name="Dussert S."/>
            <person name="Garsmeur O."/>
            <person name="Gayraud T."/>
            <person name="Guignon V."/>
            <person name="Jahn K."/>
            <person name="Jamilloux V."/>
            <person name="Joet T."/>
            <person name="Labadie K."/>
            <person name="Lan T."/>
            <person name="Leclercq J."/>
            <person name="Lepelley M."/>
            <person name="Leroy T."/>
            <person name="Li L.T."/>
            <person name="Librado P."/>
            <person name="Lopez L."/>
            <person name="Munoz A."/>
            <person name="Noel B."/>
            <person name="Pallavicini A."/>
            <person name="Perrotta G."/>
            <person name="Poncet V."/>
            <person name="Pot D."/>
            <person name="Priyono X."/>
            <person name="Rigoreau M."/>
            <person name="Rouard M."/>
            <person name="Rozas J."/>
            <person name="Tranchant-Dubreuil C."/>
            <person name="VanBuren R."/>
            <person name="Zhang Q."/>
            <person name="Andrade A.C."/>
            <person name="Argout X."/>
            <person name="Bertrand B."/>
            <person name="de Kochko A."/>
            <person name="Graziosi G."/>
            <person name="Henry R.J."/>
            <person name="Jayarama X."/>
            <person name="Ming R."/>
            <person name="Nagai C."/>
            <person name="Rounsley S."/>
            <person name="Sankoff D."/>
            <person name="Giuliano G."/>
            <person name="Albert V.A."/>
            <person name="Wincker P."/>
            <person name="Lashermes P."/>
        </authorList>
    </citation>
    <scope>NUCLEOTIDE SEQUENCE [LARGE SCALE GENOMIC DNA]</scope>
    <source>
        <strain evidence="2">cv. DH200-94</strain>
    </source>
</reference>
<name>A0A068UH87_COFCA</name>
<keyword evidence="2" id="KW-1185">Reference proteome</keyword>
<dbReference type="Proteomes" id="UP000295252">
    <property type="component" value="Chromosome II"/>
</dbReference>
<accession>A0A068UH87</accession>
<organism evidence="1 2">
    <name type="scientific">Coffea canephora</name>
    <name type="common">Robusta coffee</name>
    <dbReference type="NCBI Taxonomy" id="49390"/>
    <lineage>
        <taxon>Eukaryota</taxon>
        <taxon>Viridiplantae</taxon>
        <taxon>Streptophyta</taxon>
        <taxon>Embryophyta</taxon>
        <taxon>Tracheophyta</taxon>
        <taxon>Spermatophyta</taxon>
        <taxon>Magnoliopsida</taxon>
        <taxon>eudicotyledons</taxon>
        <taxon>Gunneridae</taxon>
        <taxon>Pentapetalae</taxon>
        <taxon>asterids</taxon>
        <taxon>lamiids</taxon>
        <taxon>Gentianales</taxon>
        <taxon>Rubiaceae</taxon>
        <taxon>Ixoroideae</taxon>
        <taxon>Gardenieae complex</taxon>
        <taxon>Bertiereae - Coffeeae clade</taxon>
        <taxon>Coffeeae</taxon>
        <taxon>Coffea</taxon>
    </lineage>
</organism>
<evidence type="ECO:0000313" key="1">
    <source>
        <dbReference type="EMBL" id="CDP07569.1"/>
    </source>
</evidence>
<protein>
    <submittedName>
        <fullName evidence="1">Uncharacterized protein</fullName>
    </submittedName>
</protein>